<feature type="compositionally biased region" description="Low complexity" evidence="1">
    <location>
        <begin position="164"/>
        <end position="180"/>
    </location>
</feature>
<proteinExistence type="evidence at transcript level"/>
<evidence type="ECO:0000256" key="1">
    <source>
        <dbReference type="SAM" id="MobiDB-lite"/>
    </source>
</evidence>
<feature type="region of interest" description="Disordered" evidence="1">
    <location>
        <begin position="104"/>
        <end position="298"/>
    </location>
</feature>
<dbReference type="OrthoDB" id="8922241at2759"/>
<sequence length="406" mass="44952">MQTNNHLEQVDIDMEWLAREAPQFHTSVEAPRRLPSTQYPQARESDDASSSSDNDSCGSNSDDEDDPYHPYNFQDPSKKWIRNGNFVYAADDLHDSFLAEEDRVAHDAPYVPPSVGQPKDKGQGAGATLFLAPDDFETDIPYERYAYPDRAPPHQPQTLSPLDLTASLPSSPGSTSLPHAPARRRRARGPSPRSAARSPPNGYRHGSDDEADTSSGGDDASEDEYIPSPRASSRKLPPSSRIQAQTRTKPARLSYSPYPSSSTSSASAAESSSRRPGSRNVQIIDQAPPPRGQWAKTGPGAYKCPYCEHVQRNKRSPDMERHIRSHFRRAAHSQWVCCGLPLEEAVRLGHGGAAHESVWEFNGVLMVGGCREDFSRMDALKRHWRNANNSCIGDVRYARVKDASFQ</sequence>
<protein>
    <submittedName>
        <fullName evidence="2">Zinc finger protein 229</fullName>
    </submittedName>
</protein>
<dbReference type="EMBL" id="MK994972">
    <property type="protein sequence ID" value="QHA24602.1"/>
    <property type="molecule type" value="mRNA"/>
</dbReference>
<organism evidence="2">
    <name type="scientific">Trametes gibbosa</name>
    <dbReference type="NCBI Taxonomy" id="160864"/>
    <lineage>
        <taxon>Eukaryota</taxon>
        <taxon>Fungi</taxon>
        <taxon>Dikarya</taxon>
        <taxon>Basidiomycota</taxon>
        <taxon>Agaricomycotina</taxon>
        <taxon>Agaricomycetes</taxon>
        <taxon>Polyporales</taxon>
        <taxon>Polyporaceae</taxon>
        <taxon>Trametes</taxon>
    </lineage>
</organism>
<evidence type="ECO:0000313" key="2">
    <source>
        <dbReference type="EMBL" id="QHA24602.1"/>
    </source>
</evidence>
<feature type="compositionally biased region" description="Low complexity" evidence="1">
    <location>
        <begin position="48"/>
        <end position="60"/>
    </location>
</feature>
<feature type="compositionally biased region" description="Low complexity" evidence="1">
    <location>
        <begin position="251"/>
        <end position="279"/>
    </location>
</feature>
<name>A0A6B9KD28_9APHY</name>
<dbReference type="AlphaFoldDB" id="A0A6B9KD28"/>
<accession>A0A6B9KD28</accession>
<feature type="compositionally biased region" description="Low complexity" evidence="1">
    <location>
        <begin position="189"/>
        <end position="200"/>
    </location>
</feature>
<feature type="region of interest" description="Disordered" evidence="1">
    <location>
        <begin position="23"/>
        <end position="78"/>
    </location>
</feature>
<reference evidence="2" key="1">
    <citation type="submission" date="2019-05" db="EMBL/GenBank/DDBJ databases">
        <title>Expression and analysis of primary metabolism gene in Lenzites gibbosa treated with wood chip.</title>
        <authorList>
            <person name="Chi Y."/>
            <person name="Zhang J."/>
            <person name="Li S."/>
        </authorList>
    </citation>
    <scope>NUCLEOTIDE SEQUENCE</scope>
</reference>
<gene>
    <name evidence="2" type="primary">ZnF229</name>
</gene>